<name>A0A1J5E2T4_9BACT</name>
<dbReference type="GO" id="GO:0006189">
    <property type="term" value="P:'de novo' IMP biosynthetic process"/>
    <property type="evidence" value="ECO:0007669"/>
    <property type="project" value="UniProtKB-UniRule"/>
</dbReference>
<comment type="function">
    <text evidence="6">Part of the phosphoribosylformylglycinamidine synthase complex involved in the purines biosynthetic pathway. Catalyzes the ATP-dependent conversion of formylglycinamide ribonucleotide (FGAR) and glutamine to yield formylglycinamidine ribonucleotide (FGAM) and glutamate. The FGAM synthase complex is composed of three subunits. PurQ produces an ammonia molecule by converting glutamine to glutamate. PurL transfers the ammonia molecule to FGAR to form FGAM in an ATP-dependent manner. PurS interacts with PurQ and PurL and is thought to assist in the transfer of the ammonia molecule from PurQ to PurL.</text>
</comment>
<reference evidence="7 8" key="1">
    <citation type="journal article" date="2016" name="Environ. Microbiol.">
        <title>Genomic resolution of a cold subsurface aquifer community provides metabolic insights for novel microbes adapted to high CO concentrations.</title>
        <authorList>
            <person name="Probst A.J."/>
            <person name="Castelle C.J."/>
            <person name="Singh A."/>
            <person name="Brown C.T."/>
            <person name="Anantharaman K."/>
            <person name="Sharon I."/>
            <person name="Hug L.A."/>
            <person name="Burstein D."/>
            <person name="Emerson J.B."/>
            <person name="Thomas B.C."/>
            <person name="Banfield J.F."/>
        </authorList>
    </citation>
    <scope>NUCLEOTIDE SEQUENCE [LARGE SCALE GENOMIC DNA]</scope>
    <source>
        <strain evidence="7">CG2_30_40_21</strain>
    </source>
</reference>
<dbReference type="GO" id="GO:0004642">
    <property type="term" value="F:phosphoribosylformylglycinamidine synthase activity"/>
    <property type="evidence" value="ECO:0007669"/>
    <property type="project" value="UniProtKB-UniRule"/>
</dbReference>
<evidence type="ECO:0000256" key="2">
    <source>
        <dbReference type="ARBA" id="ARBA00022598"/>
    </source>
</evidence>
<comment type="pathway">
    <text evidence="6">Purine metabolism; IMP biosynthesis via de novo pathway; 5-amino-1-(5-phospho-D-ribosyl)imidazole from N(2)-formyl-N(1)-(5-phospho-D-ribosyl)glycinamide: step 1/2.</text>
</comment>
<evidence type="ECO:0000256" key="3">
    <source>
        <dbReference type="ARBA" id="ARBA00022741"/>
    </source>
</evidence>
<evidence type="ECO:0000313" key="8">
    <source>
        <dbReference type="Proteomes" id="UP000183085"/>
    </source>
</evidence>
<keyword evidence="4 6" id="KW-0658">Purine biosynthesis</keyword>
<evidence type="ECO:0000256" key="5">
    <source>
        <dbReference type="ARBA" id="ARBA00022840"/>
    </source>
</evidence>
<evidence type="ECO:0000256" key="4">
    <source>
        <dbReference type="ARBA" id="ARBA00022755"/>
    </source>
</evidence>
<proteinExistence type="inferred from homology"/>
<comment type="subcellular location">
    <subcellularLocation>
        <location evidence="6">Cytoplasm</location>
    </subcellularLocation>
</comment>
<organism evidence="7 8">
    <name type="scientific">Candidatus Desantisbacteria bacterium CG2_30_40_21</name>
    <dbReference type="NCBI Taxonomy" id="1817895"/>
    <lineage>
        <taxon>Bacteria</taxon>
        <taxon>Candidatus Desantisiibacteriota</taxon>
    </lineage>
</organism>
<dbReference type="STRING" id="1817895.AUJ95_02560"/>
<dbReference type="GO" id="GO:0005737">
    <property type="term" value="C:cytoplasm"/>
    <property type="evidence" value="ECO:0007669"/>
    <property type="project" value="UniProtKB-SubCell"/>
</dbReference>
<comment type="caution">
    <text evidence="7">The sequence shown here is derived from an EMBL/GenBank/DDBJ whole genome shotgun (WGS) entry which is preliminary data.</text>
</comment>
<dbReference type="SUPFAM" id="SSF82697">
    <property type="entry name" value="PurS-like"/>
    <property type="match status" value="1"/>
</dbReference>
<comment type="subunit">
    <text evidence="6">Part of the FGAM synthase complex composed of 1 PurL, 1 PurQ and 2 PurS subunits.</text>
</comment>
<dbReference type="EC" id="6.3.5.3" evidence="6"/>
<evidence type="ECO:0000313" key="7">
    <source>
        <dbReference type="EMBL" id="OIP41931.1"/>
    </source>
</evidence>
<dbReference type="InterPro" id="IPR036604">
    <property type="entry name" value="PurS-like_sf"/>
</dbReference>
<dbReference type="InterPro" id="IPR003850">
    <property type="entry name" value="PurS"/>
</dbReference>
<dbReference type="EMBL" id="MNYI01000066">
    <property type="protein sequence ID" value="OIP41931.1"/>
    <property type="molecule type" value="Genomic_DNA"/>
</dbReference>
<dbReference type="GO" id="GO:0005524">
    <property type="term" value="F:ATP binding"/>
    <property type="evidence" value="ECO:0007669"/>
    <property type="project" value="UniProtKB-UniRule"/>
</dbReference>
<dbReference type="Proteomes" id="UP000183085">
    <property type="component" value="Unassembled WGS sequence"/>
</dbReference>
<keyword evidence="2 6" id="KW-0436">Ligase</keyword>
<dbReference type="NCBIfam" id="NF004630">
    <property type="entry name" value="PRK05974.1"/>
    <property type="match status" value="1"/>
</dbReference>
<protein>
    <recommendedName>
        <fullName evidence="6">Phosphoribosylformylglycinamidine synthase subunit PurS</fullName>
        <shortName evidence="6">FGAM synthase</shortName>
        <ecNumber evidence="6">6.3.5.3</ecNumber>
    </recommendedName>
    <alternativeName>
        <fullName evidence="6">Formylglycinamide ribonucleotide amidotransferase subunit III</fullName>
        <shortName evidence="6">FGAR amidotransferase III</shortName>
        <shortName evidence="6">FGAR-AT III</shortName>
    </alternativeName>
    <alternativeName>
        <fullName evidence="6">Phosphoribosylformylglycinamidine synthase subunit III</fullName>
    </alternativeName>
</protein>
<comment type="similarity">
    <text evidence="6">Belongs to the PurS family.</text>
</comment>
<keyword evidence="1 6" id="KW-0963">Cytoplasm</keyword>
<keyword evidence="3 6" id="KW-0547">Nucleotide-binding</keyword>
<dbReference type="UniPathway" id="UPA00074">
    <property type="reaction ID" value="UER00128"/>
</dbReference>
<accession>A0A1J5E2T4</accession>
<dbReference type="Pfam" id="PF02700">
    <property type="entry name" value="PurS"/>
    <property type="match status" value="1"/>
</dbReference>
<dbReference type="AlphaFoldDB" id="A0A1J5E2T4"/>
<sequence>MKTIKVVVTLKQGILDPQGLAIKHAMESIDCEGIENVRVGKYIELKFSNDIPEERLNQICEQLLSNPVIEDYRIETGG</sequence>
<comment type="catalytic activity">
    <reaction evidence="6">
        <text>N(2)-formyl-N(1)-(5-phospho-beta-D-ribosyl)glycinamide + L-glutamine + ATP + H2O = 2-formamido-N(1)-(5-O-phospho-beta-D-ribosyl)acetamidine + L-glutamate + ADP + phosphate + H(+)</text>
        <dbReference type="Rhea" id="RHEA:17129"/>
        <dbReference type="ChEBI" id="CHEBI:15377"/>
        <dbReference type="ChEBI" id="CHEBI:15378"/>
        <dbReference type="ChEBI" id="CHEBI:29985"/>
        <dbReference type="ChEBI" id="CHEBI:30616"/>
        <dbReference type="ChEBI" id="CHEBI:43474"/>
        <dbReference type="ChEBI" id="CHEBI:58359"/>
        <dbReference type="ChEBI" id="CHEBI:147286"/>
        <dbReference type="ChEBI" id="CHEBI:147287"/>
        <dbReference type="ChEBI" id="CHEBI:456216"/>
        <dbReference type="EC" id="6.3.5.3"/>
    </reaction>
</comment>
<gene>
    <name evidence="6" type="primary">purS</name>
    <name evidence="7" type="ORF">AUJ95_02560</name>
</gene>
<dbReference type="PANTHER" id="PTHR34696">
    <property type="entry name" value="PHOSPHORIBOSYLFORMYLGLYCINAMIDINE SYNTHASE SUBUNIT PURS"/>
    <property type="match status" value="1"/>
</dbReference>
<dbReference type="HAMAP" id="MF_01926">
    <property type="entry name" value="PurS"/>
    <property type="match status" value="1"/>
</dbReference>
<evidence type="ECO:0000256" key="1">
    <source>
        <dbReference type="ARBA" id="ARBA00022490"/>
    </source>
</evidence>
<keyword evidence="5 6" id="KW-0067">ATP-binding</keyword>
<dbReference type="NCBIfam" id="TIGR00302">
    <property type="entry name" value="phosphoribosylformylglycinamidine synthase subunit PurS"/>
    <property type="match status" value="1"/>
</dbReference>
<dbReference type="Gene3D" id="3.30.1280.10">
    <property type="entry name" value="Phosphoribosylformylglycinamidine synthase subunit PurS"/>
    <property type="match status" value="1"/>
</dbReference>
<evidence type="ECO:0000256" key="6">
    <source>
        <dbReference type="HAMAP-Rule" id="MF_01926"/>
    </source>
</evidence>
<dbReference type="PANTHER" id="PTHR34696:SF1">
    <property type="entry name" value="PHOSPHORIBOSYLFORMYLGLYCINAMIDINE SYNTHASE SUBUNIT PURS"/>
    <property type="match status" value="1"/>
</dbReference>